<dbReference type="InterPro" id="IPR038338">
    <property type="entry name" value="PriC_sf"/>
</dbReference>
<dbReference type="EMBL" id="PIQA01000001">
    <property type="protein sequence ID" value="RUO68138.1"/>
    <property type="molecule type" value="Genomic_DNA"/>
</dbReference>
<gene>
    <name evidence="1" type="ORF">CWI73_04660</name>
</gene>
<dbReference type="Pfam" id="PF07445">
    <property type="entry name" value="PriC"/>
    <property type="match status" value="1"/>
</dbReference>
<sequence>MRSINDLTSIQHIERLLNEFSEQAQHIDEQNRRQSKKVTEQWFSLSLFHTRSSIAGDYVEETKRLLAQLLAAKREESQRFLAEKLSAQIEALATALRSGKLPEQTEEQRETRASHYQQLHEKLVTYRDYERRLTENLTQAQSTGSQEAVQVAQKRLNRCQMAIVQLERQIQHHDEG</sequence>
<accession>A0A432YXT9</accession>
<dbReference type="AlphaFoldDB" id="A0A432YXT9"/>
<evidence type="ECO:0000313" key="1">
    <source>
        <dbReference type="EMBL" id="RUO68138.1"/>
    </source>
</evidence>
<comment type="caution">
    <text evidence="1">The sequence shown here is derived from an EMBL/GenBank/DDBJ whole genome shotgun (WGS) entry which is preliminary data.</text>
</comment>
<dbReference type="RefSeq" id="WP_126751745.1">
    <property type="nucleotide sequence ID" value="NZ_JBHUMT010000016.1"/>
</dbReference>
<dbReference type="Proteomes" id="UP000288361">
    <property type="component" value="Unassembled WGS sequence"/>
</dbReference>
<proteinExistence type="predicted"/>
<reference evidence="1 2" key="1">
    <citation type="journal article" date="2011" name="Front. Microbiol.">
        <title>Genomic signatures of strain selection and enhancement in Bacillus atrophaeus var. globigii, a historical biowarfare simulant.</title>
        <authorList>
            <person name="Gibbons H.S."/>
            <person name="Broomall S.M."/>
            <person name="McNew L.A."/>
            <person name="Daligault H."/>
            <person name="Chapman C."/>
            <person name="Bruce D."/>
            <person name="Karavis M."/>
            <person name="Krepps M."/>
            <person name="McGregor P.A."/>
            <person name="Hong C."/>
            <person name="Park K.H."/>
            <person name="Akmal A."/>
            <person name="Feldman A."/>
            <person name="Lin J.S."/>
            <person name="Chang W.E."/>
            <person name="Higgs B.W."/>
            <person name="Demirev P."/>
            <person name="Lindquist J."/>
            <person name="Liem A."/>
            <person name="Fochler E."/>
            <person name="Read T.D."/>
            <person name="Tapia R."/>
            <person name="Johnson S."/>
            <person name="Bishop-Lilly K.A."/>
            <person name="Detter C."/>
            <person name="Han C."/>
            <person name="Sozhamannan S."/>
            <person name="Rosenzweig C.N."/>
            <person name="Skowronski E.W."/>
        </authorList>
    </citation>
    <scope>NUCLEOTIDE SEQUENCE [LARGE SCALE GENOMIC DNA]</scope>
    <source>
        <strain evidence="1 2">TPS4-2</strain>
    </source>
</reference>
<evidence type="ECO:0000313" key="2">
    <source>
        <dbReference type="Proteomes" id="UP000288361"/>
    </source>
</evidence>
<dbReference type="InterPro" id="IPR010890">
    <property type="entry name" value="PriC"/>
</dbReference>
<protein>
    <submittedName>
        <fullName evidence="1">Primosomal replication protein C</fullName>
    </submittedName>
</protein>
<dbReference type="Gene3D" id="1.20.1270.340">
    <property type="match status" value="1"/>
</dbReference>
<name>A0A432YXT9_9GAMM</name>
<organism evidence="1 2">
    <name type="scientific">Idiomarina piscisalsi</name>
    <dbReference type="NCBI Taxonomy" id="1096243"/>
    <lineage>
        <taxon>Bacteria</taxon>
        <taxon>Pseudomonadati</taxon>
        <taxon>Pseudomonadota</taxon>
        <taxon>Gammaproteobacteria</taxon>
        <taxon>Alteromonadales</taxon>
        <taxon>Idiomarinaceae</taxon>
        <taxon>Idiomarina</taxon>
    </lineage>
</organism>